<feature type="region of interest" description="Disordered" evidence="15">
    <location>
        <begin position="417"/>
        <end position="479"/>
    </location>
</feature>
<feature type="region of interest" description="Disordered" evidence="15">
    <location>
        <begin position="750"/>
        <end position="874"/>
    </location>
</feature>
<feature type="compositionally biased region" description="Basic residues" evidence="15">
    <location>
        <begin position="49"/>
        <end position="58"/>
    </location>
</feature>
<keyword evidence="8" id="KW-0805">Transcription regulation</keyword>
<comment type="catalytic activity">
    <reaction evidence="11">
        <text>L-lysyl(4)-[histone H3] + 3 S-adenosyl-L-methionine = N(6),N(6),N(6)-trimethyl-L-lysyl(4)-[histone H3] + 3 S-adenosyl-L-homocysteine + 3 H(+)</text>
        <dbReference type="Rhea" id="RHEA:60260"/>
        <dbReference type="Rhea" id="RHEA-COMP:15537"/>
        <dbReference type="Rhea" id="RHEA-COMP:15547"/>
        <dbReference type="ChEBI" id="CHEBI:15378"/>
        <dbReference type="ChEBI" id="CHEBI:29969"/>
        <dbReference type="ChEBI" id="CHEBI:57856"/>
        <dbReference type="ChEBI" id="CHEBI:59789"/>
        <dbReference type="ChEBI" id="CHEBI:61961"/>
        <dbReference type="EC" id="2.1.1.354"/>
    </reaction>
</comment>
<dbReference type="GO" id="GO:0003723">
    <property type="term" value="F:RNA binding"/>
    <property type="evidence" value="ECO:0007669"/>
    <property type="project" value="UniProtKB-UniRule"/>
</dbReference>
<evidence type="ECO:0000256" key="2">
    <source>
        <dbReference type="ARBA" id="ARBA00012182"/>
    </source>
</evidence>
<dbReference type="CDD" id="cd12304">
    <property type="entry name" value="RRM_Set1"/>
    <property type="match status" value="1"/>
</dbReference>
<dbReference type="Gene3D" id="3.30.70.330">
    <property type="match status" value="1"/>
</dbReference>
<evidence type="ECO:0000256" key="4">
    <source>
        <dbReference type="ARBA" id="ARBA00022679"/>
    </source>
</evidence>
<dbReference type="GO" id="GO:0140999">
    <property type="term" value="F:histone H3K4 trimethyltransferase activity"/>
    <property type="evidence" value="ECO:0007669"/>
    <property type="project" value="UniProtKB-EC"/>
</dbReference>
<keyword evidence="3" id="KW-0489">Methyltransferase</keyword>
<dbReference type="SUPFAM" id="SSF82199">
    <property type="entry name" value="SET domain"/>
    <property type="match status" value="1"/>
</dbReference>
<evidence type="ECO:0000256" key="9">
    <source>
        <dbReference type="ARBA" id="ARBA00023163"/>
    </source>
</evidence>
<dbReference type="GO" id="GO:0005634">
    <property type="term" value="C:nucleus"/>
    <property type="evidence" value="ECO:0007669"/>
    <property type="project" value="UniProtKB-SubCell"/>
</dbReference>
<dbReference type="SMART" id="SM00360">
    <property type="entry name" value="RRM"/>
    <property type="match status" value="1"/>
</dbReference>
<dbReference type="EC" id="2.1.1.354" evidence="2"/>
<protein>
    <recommendedName>
        <fullName evidence="2">[histone H3]-lysine(4) N-trimethyltransferase</fullName>
        <ecNumber evidence="2">2.1.1.354</ecNumber>
    </recommendedName>
</protein>
<feature type="region of interest" description="Disordered" evidence="15">
    <location>
        <begin position="543"/>
        <end position="567"/>
    </location>
</feature>
<keyword evidence="20" id="KW-1185">Reference proteome</keyword>
<evidence type="ECO:0000256" key="8">
    <source>
        <dbReference type="ARBA" id="ARBA00023015"/>
    </source>
</evidence>
<feature type="compositionally biased region" description="Basic and acidic residues" evidence="15">
    <location>
        <begin position="853"/>
        <end position="862"/>
    </location>
</feature>
<dbReference type="Pfam" id="PF11764">
    <property type="entry name" value="N-SET"/>
    <property type="match status" value="1"/>
</dbReference>
<evidence type="ECO:0000313" key="19">
    <source>
        <dbReference type="EMBL" id="KAL1128908.1"/>
    </source>
</evidence>
<name>A0ABD0YUQ3_9HEMI</name>
<dbReference type="FunFam" id="2.170.270.10:FF:000010">
    <property type="entry name" value="Histone-lysine N-methyltransferase"/>
    <property type="match status" value="1"/>
</dbReference>
<feature type="region of interest" description="Disordered" evidence="15">
    <location>
        <begin position="272"/>
        <end position="294"/>
    </location>
</feature>
<evidence type="ECO:0000256" key="10">
    <source>
        <dbReference type="ARBA" id="ARBA00023242"/>
    </source>
</evidence>
<gene>
    <name evidence="19" type="ORF">AAG570_013442</name>
</gene>
<evidence type="ECO:0000313" key="20">
    <source>
        <dbReference type="Proteomes" id="UP001558652"/>
    </source>
</evidence>
<dbReference type="InterPro" id="IPR012677">
    <property type="entry name" value="Nucleotide-bd_a/b_plait_sf"/>
</dbReference>
<dbReference type="Gene3D" id="2.170.270.10">
    <property type="entry name" value="SET domain"/>
    <property type="match status" value="1"/>
</dbReference>
<dbReference type="InterPro" id="IPR000504">
    <property type="entry name" value="RRM_dom"/>
</dbReference>
<keyword evidence="6" id="KW-0156">Chromatin regulator</keyword>
<feature type="compositionally biased region" description="Low complexity" evidence="15">
    <location>
        <begin position="457"/>
        <end position="472"/>
    </location>
</feature>
<evidence type="ECO:0000256" key="14">
    <source>
        <dbReference type="PROSITE-ProRule" id="PRU00176"/>
    </source>
</evidence>
<accession>A0ABD0YUQ3</accession>
<evidence type="ECO:0000256" key="12">
    <source>
        <dbReference type="ARBA" id="ARBA00047583"/>
    </source>
</evidence>
<dbReference type="PROSITE" id="PS50868">
    <property type="entry name" value="POST_SET"/>
    <property type="match status" value="1"/>
</dbReference>
<dbReference type="EMBL" id="JBFDAA010000009">
    <property type="protein sequence ID" value="KAL1128908.1"/>
    <property type="molecule type" value="Genomic_DNA"/>
</dbReference>
<reference evidence="19 20" key="1">
    <citation type="submission" date="2024-07" db="EMBL/GenBank/DDBJ databases">
        <title>Chromosome-level genome assembly of the water stick insect Ranatra chinensis (Heteroptera: Nepidae).</title>
        <authorList>
            <person name="Liu X."/>
        </authorList>
    </citation>
    <scope>NUCLEOTIDE SEQUENCE [LARGE SCALE GENOMIC DNA]</scope>
    <source>
        <strain evidence="19">Cailab_2021Rc</strain>
        <tissue evidence="19">Muscle</tissue>
    </source>
</reference>
<keyword evidence="7 14" id="KW-0694">RNA-binding</keyword>
<dbReference type="PROSITE" id="PS50280">
    <property type="entry name" value="SET"/>
    <property type="match status" value="1"/>
</dbReference>
<comment type="catalytic activity">
    <reaction evidence="12">
        <text>N(6)-methyl-L-lysyl(4)-[histone H3] + S-adenosyl-L-methionine = N(6),N(6)-dimethyl-L-lysyl(4)-[histone H3] + S-adenosyl-L-homocysteine + H(+)</text>
        <dbReference type="Rhea" id="RHEA:60268"/>
        <dbReference type="Rhea" id="RHEA-COMP:15540"/>
        <dbReference type="Rhea" id="RHEA-COMP:15543"/>
        <dbReference type="ChEBI" id="CHEBI:15378"/>
        <dbReference type="ChEBI" id="CHEBI:57856"/>
        <dbReference type="ChEBI" id="CHEBI:59789"/>
        <dbReference type="ChEBI" id="CHEBI:61929"/>
        <dbReference type="ChEBI" id="CHEBI:61976"/>
    </reaction>
</comment>
<keyword evidence="4" id="KW-0808">Transferase</keyword>
<comment type="subcellular location">
    <subcellularLocation>
        <location evidence="1">Nucleus</location>
    </subcellularLocation>
</comment>
<feature type="compositionally biased region" description="Low complexity" evidence="15">
    <location>
        <begin position="59"/>
        <end position="75"/>
    </location>
</feature>
<feature type="region of interest" description="Disordered" evidence="15">
    <location>
        <begin position="1"/>
        <end position="83"/>
    </location>
</feature>
<dbReference type="GO" id="GO:0032259">
    <property type="term" value="P:methylation"/>
    <property type="evidence" value="ECO:0007669"/>
    <property type="project" value="UniProtKB-KW"/>
</dbReference>
<evidence type="ECO:0000256" key="13">
    <source>
        <dbReference type="ARBA" id="ARBA00049129"/>
    </source>
</evidence>
<feature type="domain" description="RRM" evidence="16">
    <location>
        <begin position="150"/>
        <end position="223"/>
    </location>
</feature>
<evidence type="ECO:0000256" key="7">
    <source>
        <dbReference type="ARBA" id="ARBA00022884"/>
    </source>
</evidence>
<dbReference type="CDD" id="cd19169">
    <property type="entry name" value="SET_SETD1"/>
    <property type="match status" value="1"/>
</dbReference>
<dbReference type="InterPro" id="IPR037841">
    <property type="entry name" value="SET_SETD1A/B"/>
</dbReference>
<dbReference type="InterPro" id="IPR024657">
    <property type="entry name" value="COMPASS_Set1_N-SET"/>
</dbReference>
<dbReference type="SMART" id="SM00508">
    <property type="entry name" value="PostSET"/>
    <property type="match status" value="1"/>
</dbReference>
<comment type="catalytic activity">
    <reaction evidence="13">
        <text>N(6),N(6)-dimethyl-L-lysyl(4)-[histone H3] + S-adenosyl-L-methionine = N(6),N(6),N(6)-trimethyl-L-lysyl(4)-[histone H3] + S-adenosyl-L-homocysteine + H(+)</text>
        <dbReference type="Rhea" id="RHEA:60272"/>
        <dbReference type="Rhea" id="RHEA-COMP:15537"/>
        <dbReference type="Rhea" id="RHEA-COMP:15540"/>
        <dbReference type="ChEBI" id="CHEBI:15378"/>
        <dbReference type="ChEBI" id="CHEBI:57856"/>
        <dbReference type="ChEBI" id="CHEBI:59789"/>
        <dbReference type="ChEBI" id="CHEBI:61961"/>
        <dbReference type="ChEBI" id="CHEBI:61976"/>
    </reaction>
</comment>
<dbReference type="PANTHER" id="PTHR45814:SF2">
    <property type="entry name" value="HISTONE-LYSINE N-METHYLTRANSFERASE SETD1"/>
    <property type="match status" value="1"/>
</dbReference>
<evidence type="ECO:0000256" key="6">
    <source>
        <dbReference type="ARBA" id="ARBA00022853"/>
    </source>
</evidence>
<feature type="compositionally biased region" description="Basic and acidic residues" evidence="15">
    <location>
        <begin position="272"/>
        <end position="282"/>
    </location>
</feature>
<evidence type="ECO:0000256" key="5">
    <source>
        <dbReference type="ARBA" id="ARBA00022691"/>
    </source>
</evidence>
<dbReference type="SMART" id="SM01291">
    <property type="entry name" value="N-SET"/>
    <property type="match status" value="1"/>
</dbReference>
<evidence type="ECO:0000256" key="3">
    <source>
        <dbReference type="ARBA" id="ARBA00022603"/>
    </source>
</evidence>
<evidence type="ECO:0000256" key="1">
    <source>
        <dbReference type="ARBA" id="ARBA00004123"/>
    </source>
</evidence>
<evidence type="ECO:0000259" key="16">
    <source>
        <dbReference type="PROSITE" id="PS50102"/>
    </source>
</evidence>
<keyword evidence="10" id="KW-0539">Nucleus</keyword>
<sequence>MDLDHRSSRGSSSNHRHHHHHHHRHHHHHNHHHSSSSNSSGGSGGSTSGHHHNAHHHQQQQQPQQQQQSQPQQQQKPRSFKLLVDPVLVKGGIKLYRYDGQTTNDPLFPQIQVRDPRSHLSRIWTRLEVIDLPVPRFKIDGNYVGEPPPVEVTMTNLNDNIDRGFLHDLLQKYGTADEIIIFFHPVTNKHLGLAKITFETVKGARACVDRLNDTSVMGKVVRVFLDPFGNECRHLFEEMTVEKRPEREIEIPEVEEPKKSLPIPVIKEEEYQNKRKSVREQDVNNIGPSPVRNYPASSYHTPKEWCGNTTIAYDYNHHYNSYPEYSSQYRAPQYLATPWTLWPDAQAVLQQQPGAVAVATHWESVANVPPPTAAPVPPVQVPVRPQQLQVVSPEPKKLDLDTRIEMLLKGKGMGGSHPSFLQIIGNDSDEEDEEVTTKNRKKVDKKNSRKETNNYIDDLPSSSPPESSDQPLSTPPSPFLSQEIYLECHRQAIEKSRLARQREMMETTAILEQNSTRVLANDDSLHSAISSSEDEILAAKDLEEGGEKEKSPSDDRMSLSSLSSGGEKIEELKAPSEQELYSGGLYGGGFGGYYPGHLYPGDPMYVWSRSGPFSAAFINPQYNYLPQTLRPPPPTAAAAPYQPPDDVSPHDATIKTVLERITLELKQILKKDFNRKMVETIAFKAFEKWWDDGERDSKERSADGEVKKSDTKSNLLNSILDTGMEALDPMALGSFGLGLRAAMPKLPSFRRKRKAPSPPGPNEASQQGSDQEEIVHRSDNEEPTEPGELPEQEEGIIARRRISTSSSSSLEESSSSSKSSSSSSSSSSESSSSESDSEDDSERSILDMITMDDLNKVGERTPEGGATPIPMSAEEEQLQVVASKDWDEVKVPMPIREEEIVNGEVAKEVDKVADEEEEESGTQVAMEHSYCKPNSETESVKIPKEYTRHDHMYTSQPPAPKPVQVQKKSQHQIAPVVPSRPAQVKQRDILGEMTVLYEFLTKGIDAEDIRYLKLSYERMLSDDAHNYWLNDTHWVDHPVTDLSAVTPLKKRKRDDWHVHSTGCARTEGYYKLDVGQKNKHKHHFGRTVVEEGLADRHRSDWESSQQKQSAAGKMVAISREARSNQRRLLTAFSTVTDSDLLKFNILKFRKKHLKFAKSSIHDWGLFAMEPIAADEMVIEYVGQMVRPVVADLRERQYEATGIGSSYLFRIDLDTIIDATKCGNLARFINHSCNPNCYAKIITIDSQKKIVIYSKQQINVNEEITYDYKFPIEEEKIPCLCGAQGCRGTLN</sequence>
<dbReference type="SUPFAM" id="SSF54928">
    <property type="entry name" value="RNA-binding domain, RBD"/>
    <property type="match status" value="1"/>
</dbReference>
<keyword evidence="5" id="KW-0949">S-adenosyl-L-methionine</keyword>
<feature type="domain" description="SET" evidence="17">
    <location>
        <begin position="1151"/>
        <end position="1268"/>
    </location>
</feature>
<dbReference type="InterPro" id="IPR035979">
    <property type="entry name" value="RBD_domain_sf"/>
</dbReference>
<feature type="compositionally biased region" description="Acidic residues" evidence="15">
    <location>
        <begin position="781"/>
        <end position="794"/>
    </location>
</feature>
<dbReference type="InterPro" id="IPR001214">
    <property type="entry name" value="SET_dom"/>
</dbReference>
<feature type="domain" description="Post-SET" evidence="18">
    <location>
        <begin position="1274"/>
        <end position="1290"/>
    </location>
</feature>
<feature type="region of interest" description="Disordered" evidence="15">
    <location>
        <begin position="916"/>
        <end position="936"/>
    </location>
</feature>
<evidence type="ECO:0000259" key="18">
    <source>
        <dbReference type="PROSITE" id="PS50868"/>
    </source>
</evidence>
<dbReference type="SMART" id="SM00317">
    <property type="entry name" value="SET"/>
    <property type="match status" value="1"/>
</dbReference>
<dbReference type="InterPro" id="IPR003616">
    <property type="entry name" value="Post-SET_dom"/>
</dbReference>
<dbReference type="Pfam" id="PF00076">
    <property type="entry name" value="RRM_1"/>
    <property type="match status" value="1"/>
</dbReference>
<keyword evidence="9" id="KW-0804">Transcription</keyword>
<dbReference type="Proteomes" id="UP001558652">
    <property type="component" value="Unassembled WGS sequence"/>
</dbReference>
<comment type="caution">
    <text evidence="19">The sequence shown here is derived from an EMBL/GenBank/DDBJ whole genome shotgun (WGS) entry which is preliminary data.</text>
</comment>
<proteinExistence type="predicted"/>
<evidence type="ECO:0000259" key="17">
    <source>
        <dbReference type="PROSITE" id="PS50280"/>
    </source>
</evidence>
<feature type="compositionally biased region" description="Basic residues" evidence="15">
    <location>
        <begin position="14"/>
        <end position="34"/>
    </location>
</feature>
<dbReference type="Pfam" id="PF00856">
    <property type="entry name" value="SET"/>
    <property type="match status" value="1"/>
</dbReference>
<organism evidence="19 20">
    <name type="scientific">Ranatra chinensis</name>
    <dbReference type="NCBI Taxonomy" id="642074"/>
    <lineage>
        <taxon>Eukaryota</taxon>
        <taxon>Metazoa</taxon>
        <taxon>Ecdysozoa</taxon>
        <taxon>Arthropoda</taxon>
        <taxon>Hexapoda</taxon>
        <taxon>Insecta</taxon>
        <taxon>Pterygota</taxon>
        <taxon>Neoptera</taxon>
        <taxon>Paraneoptera</taxon>
        <taxon>Hemiptera</taxon>
        <taxon>Heteroptera</taxon>
        <taxon>Panheteroptera</taxon>
        <taxon>Nepomorpha</taxon>
        <taxon>Nepidae</taxon>
        <taxon>Ranatrinae</taxon>
        <taxon>Ranatra</taxon>
    </lineage>
</organism>
<dbReference type="InterPro" id="IPR044570">
    <property type="entry name" value="Set1-like"/>
</dbReference>
<feature type="compositionally biased region" description="Low complexity" evidence="15">
    <location>
        <begin position="803"/>
        <end position="834"/>
    </location>
</feature>
<evidence type="ECO:0000256" key="15">
    <source>
        <dbReference type="SAM" id="MobiDB-lite"/>
    </source>
</evidence>
<dbReference type="InterPro" id="IPR046341">
    <property type="entry name" value="SET_dom_sf"/>
</dbReference>
<dbReference type="PROSITE" id="PS50102">
    <property type="entry name" value="RRM"/>
    <property type="match status" value="1"/>
</dbReference>
<dbReference type="PANTHER" id="PTHR45814">
    <property type="entry name" value="HISTONE-LYSINE N-METHYLTRANSFERASE SETD1"/>
    <property type="match status" value="1"/>
</dbReference>
<evidence type="ECO:0000256" key="11">
    <source>
        <dbReference type="ARBA" id="ARBA00047571"/>
    </source>
</evidence>
<feature type="compositionally biased region" description="Basic and acidic residues" evidence="15">
    <location>
        <begin position="543"/>
        <end position="557"/>
    </location>
</feature>